<evidence type="ECO:0000259" key="1">
    <source>
        <dbReference type="Pfam" id="PF18863"/>
    </source>
</evidence>
<evidence type="ECO:0000313" key="2">
    <source>
        <dbReference type="EMBL" id="GAA5171654.1"/>
    </source>
</evidence>
<reference evidence="3" key="1">
    <citation type="journal article" date="2019" name="Int. J. Syst. Evol. Microbiol.">
        <title>The Global Catalogue of Microorganisms (GCM) 10K type strain sequencing project: providing services to taxonomists for standard genome sequencing and annotation.</title>
        <authorList>
            <consortium name="The Broad Institute Genomics Platform"/>
            <consortium name="The Broad Institute Genome Sequencing Center for Infectious Disease"/>
            <person name="Wu L."/>
            <person name="Ma J."/>
        </authorList>
    </citation>
    <scope>NUCLEOTIDE SEQUENCE [LARGE SCALE GENOMIC DNA]</scope>
    <source>
        <strain evidence="3">JCM 18715</strain>
    </source>
</reference>
<sequence>MKTFSERKGLKPVRQTIQVDGMTDELRNSLWNTLHVAVWESSDFLHHRYGKLPEIDDFSAQLWFRYFKRPIDERPSFANRDRSERILKIIRDYFFTASWNEVYDFLEFVVATLKTRSRLPEFLNGVLAREMSAFRFIDGKLADITGEQERKMLEEALADTRFSSVTAHLERALALLSDRKSPDYRNSIKESISAVEAMARLVSENPKATLGEALKALEKTGKLHAALKDGFSKLYGYANDESGIRHAMLDEPNLTQDDAKYFLLSCTSFVNYLKSALAR</sequence>
<protein>
    <recommendedName>
        <fullName evidence="1">HEPN AbiJ-N-terminal domain-containing protein</fullName>
    </recommendedName>
</protein>
<gene>
    <name evidence="2" type="ORF">GCM10025770_36630</name>
</gene>
<evidence type="ECO:0000313" key="3">
    <source>
        <dbReference type="Proteomes" id="UP001500547"/>
    </source>
</evidence>
<dbReference type="EMBL" id="BAABLD010000017">
    <property type="protein sequence ID" value="GAA5171654.1"/>
    <property type="molecule type" value="Genomic_DNA"/>
</dbReference>
<keyword evidence="3" id="KW-1185">Reference proteome</keyword>
<accession>A0ABP9R596</accession>
<proteinExistence type="predicted"/>
<dbReference type="RefSeq" id="WP_345534559.1">
    <property type="nucleotide sequence ID" value="NZ_BAABLD010000017.1"/>
</dbReference>
<dbReference type="Proteomes" id="UP001500547">
    <property type="component" value="Unassembled WGS sequence"/>
</dbReference>
<organism evidence="2 3">
    <name type="scientific">Viridibacterium curvum</name>
    <dbReference type="NCBI Taxonomy" id="1101404"/>
    <lineage>
        <taxon>Bacteria</taxon>
        <taxon>Pseudomonadati</taxon>
        <taxon>Pseudomonadota</taxon>
        <taxon>Betaproteobacteria</taxon>
        <taxon>Rhodocyclales</taxon>
        <taxon>Rhodocyclaceae</taxon>
        <taxon>Viridibacterium</taxon>
    </lineage>
</organism>
<dbReference type="InterPro" id="IPR049503">
    <property type="entry name" value="AbiJ_NTD4"/>
</dbReference>
<name>A0ABP9R596_9RHOO</name>
<comment type="caution">
    <text evidence="2">The sequence shown here is derived from an EMBL/GenBank/DDBJ whole genome shotgun (WGS) entry which is preliminary data.</text>
</comment>
<feature type="domain" description="HEPN AbiJ-N-terminal" evidence="1">
    <location>
        <begin position="3"/>
        <end position="158"/>
    </location>
</feature>
<dbReference type="Pfam" id="PF18863">
    <property type="entry name" value="AbiJ_NTD4"/>
    <property type="match status" value="1"/>
</dbReference>